<sequence length="95" mass="11106">MIVDFACRDTQALAQQGKTIWWLPPNLQRSAQRKLRQLNAVERLQDMGIPPGNRLEKLSGDRKGTYSIRINDQYRICFEWKAGNAYQVAILDYHR</sequence>
<comment type="caution">
    <text evidence="1">The sequence shown here is derived from an EMBL/GenBank/DDBJ whole genome shotgun (WGS) entry which is preliminary data.</text>
</comment>
<dbReference type="RefSeq" id="WP_160961639.1">
    <property type="nucleotide sequence ID" value="NZ_WVUD01000023.1"/>
</dbReference>
<evidence type="ECO:0000313" key="2">
    <source>
        <dbReference type="Proteomes" id="UP000482487"/>
    </source>
</evidence>
<gene>
    <name evidence="1" type="ORF">GTA51_12770</name>
</gene>
<dbReference type="InterPro" id="IPR007711">
    <property type="entry name" value="HigB-1"/>
</dbReference>
<name>A0A7C9IVL1_9BACT</name>
<dbReference type="SUPFAM" id="SSF143011">
    <property type="entry name" value="RelE-like"/>
    <property type="match status" value="1"/>
</dbReference>
<dbReference type="PANTHER" id="PTHR40266:SF2">
    <property type="entry name" value="TOXIN HIGB-1"/>
    <property type="match status" value="1"/>
</dbReference>
<dbReference type="InterPro" id="IPR035093">
    <property type="entry name" value="RelE/ParE_toxin_dom_sf"/>
</dbReference>
<dbReference type="PANTHER" id="PTHR40266">
    <property type="entry name" value="TOXIN HIGB-1"/>
    <property type="match status" value="1"/>
</dbReference>
<organism evidence="1 2">
    <name type="scientific">Solidesulfovibrio aerotolerans</name>
    <dbReference type="NCBI Taxonomy" id="295255"/>
    <lineage>
        <taxon>Bacteria</taxon>
        <taxon>Pseudomonadati</taxon>
        <taxon>Thermodesulfobacteriota</taxon>
        <taxon>Desulfovibrionia</taxon>
        <taxon>Desulfovibrionales</taxon>
        <taxon>Desulfovibrionaceae</taxon>
        <taxon>Solidesulfovibrio</taxon>
    </lineage>
</organism>
<accession>A0A7C9IVL1</accession>
<dbReference type="OrthoDB" id="9801102at2"/>
<protein>
    <submittedName>
        <fullName evidence="1">Type II toxin-antitoxin system RelE/ParE family toxin</fullName>
    </submittedName>
</protein>
<dbReference type="Gene3D" id="3.30.2310.20">
    <property type="entry name" value="RelE-like"/>
    <property type="match status" value="1"/>
</dbReference>
<proteinExistence type="predicted"/>
<dbReference type="Proteomes" id="UP000482487">
    <property type="component" value="Unassembled WGS sequence"/>
</dbReference>
<dbReference type="AlphaFoldDB" id="A0A7C9IVL1"/>
<keyword evidence="2" id="KW-1185">Reference proteome</keyword>
<evidence type="ECO:0000313" key="1">
    <source>
        <dbReference type="EMBL" id="MYL84003.1"/>
    </source>
</evidence>
<reference evidence="1 2" key="1">
    <citation type="submission" date="2020-01" db="EMBL/GenBank/DDBJ databases">
        <title>Genome sequence of Desulfovibrio aerotolerans DSM 16695(T).</title>
        <authorList>
            <person name="Karnachuk O."/>
            <person name="Avakyan M."/>
            <person name="Mardanov A."/>
            <person name="Kadnikov V."/>
            <person name="Ravin N."/>
        </authorList>
    </citation>
    <scope>NUCLEOTIDE SEQUENCE [LARGE SCALE GENOMIC DNA]</scope>
    <source>
        <strain evidence="1 2">DSM 16695</strain>
    </source>
</reference>
<dbReference type="Pfam" id="PF05015">
    <property type="entry name" value="HigB-like_toxin"/>
    <property type="match status" value="1"/>
</dbReference>
<dbReference type="EMBL" id="WVUD01000023">
    <property type="protein sequence ID" value="MYL84003.1"/>
    <property type="molecule type" value="Genomic_DNA"/>
</dbReference>